<reference evidence="1 2" key="1">
    <citation type="submission" date="2019-12" db="EMBL/GenBank/DDBJ databases">
        <title>Genomic-based taxomic classification of the family Erythrobacteraceae.</title>
        <authorList>
            <person name="Xu L."/>
        </authorList>
    </citation>
    <scope>NUCLEOTIDE SEQUENCE [LARGE SCALE GENOMIC DNA]</scope>
    <source>
        <strain evidence="1 2">JCM 16339</strain>
    </source>
</reference>
<gene>
    <name evidence="1" type="ORF">GRI32_02200</name>
</gene>
<dbReference type="SUPFAM" id="SSF49777">
    <property type="entry name" value="PEBP-like"/>
    <property type="match status" value="1"/>
</dbReference>
<dbReference type="Proteomes" id="UP000435243">
    <property type="component" value="Unassembled WGS sequence"/>
</dbReference>
<dbReference type="Gene3D" id="3.90.280.10">
    <property type="entry name" value="PEBP-like"/>
    <property type="match status" value="1"/>
</dbReference>
<evidence type="ECO:0000313" key="1">
    <source>
        <dbReference type="EMBL" id="MXO87544.1"/>
    </source>
</evidence>
<dbReference type="InterPro" id="IPR005247">
    <property type="entry name" value="YbhB_YbcL/LppC-like"/>
</dbReference>
<dbReference type="OrthoDB" id="9797506at2"/>
<dbReference type="PANTHER" id="PTHR30289">
    <property type="entry name" value="UNCHARACTERIZED PROTEIN YBCL-RELATED"/>
    <property type="match status" value="1"/>
</dbReference>
<evidence type="ECO:0000313" key="2">
    <source>
        <dbReference type="Proteomes" id="UP000435243"/>
    </source>
</evidence>
<dbReference type="NCBIfam" id="TIGR00481">
    <property type="entry name" value="YbhB/YbcL family Raf kinase inhibitor-like protein"/>
    <property type="match status" value="1"/>
</dbReference>
<proteinExistence type="predicted"/>
<accession>A0A844ZIY4</accession>
<sequence>MSDNLPDWLSKALHSPRAGHAKLMVARLANEAMLGRGGFTLSSAAFRNGEALDPSFTADEEDSVAPPLEWTAPPPGSHELVLVVEDPDAPSPNSKGEQPFCHWLVWGMPGQKGMLLEGEVPPRVGKNSFGNSEWLLPDPPTGSQPHDYVFQLFALDLPLVLMPGASRDELEAAMKGHVTAVTLLTGTYTREEGGDYDWDAEDEGED</sequence>
<protein>
    <submittedName>
        <fullName evidence="1">YbhB/YbcL family Raf kinase inhibitor-like protein</fullName>
    </submittedName>
</protein>
<comment type="caution">
    <text evidence="1">The sequence shown here is derived from an EMBL/GenBank/DDBJ whole genome shotgun (WGS) entry which is preliminary data.</text>
</comment>
<dbReference type="EMBL" id="WTYY01000001">
    <property type="protein sequence ID" value="MXO87544.1"/>
    <property type="molecule type" value="Genomic_DNA"/>
</dbReference>
<dbReference type="PANTHER" id="PTHR30289:SF1">
    <property type="entry name" value="PEBP (PHOSPHATIDYLETHANOLAMINE-BINDING PROTEIN) FAMILY PROTEIN"/>
    <property type="match status" value="1"/>
</dbReference>
<dbReference type="RefSeq" id="WP_160589471.1">
    <property type="nucleotide sequence ID" value="NZ_BAAAFP010000002.1"/>
</dbReference>
<dbReference type="InterPro" id="IPR036610">
    <property type="entry name" value="PEBP-like_sf"/>
</dbReference>
<dbReference type="Pfam" id="PF01161">
    <property type="entry name" value="PBP"/>
    <property type="match status" value="1"/>
</dbReference>
<organism evidence="1 2">
    <name type="scientific">Alteraurantiacibacter aestuarii</name>
    <dbReference type="NCBI Taxonomy" id="650004"/>
    <lineage>
        <taxon>Bacteria</taxon>
        <taxon>Pseudomonadati</taxon>
        <taxon>Pseudomonadota</taxon>
        <taxon>Alphaproteobacteria</taxon>
        <taxon>Sphingomonadales</taxon>
        <taxon>Erythrobacteraceae</taxon>
        <taxon>Alteraurantiacibacter</taxon>
    </lineage>
</organism>
<dbReference type="AlphaFoldDB" id="A0A844ZIY4"/>
<name>A0A844ZIY4_9SPHN</name>
<dbReference type="InterPro" id="IPR008914">
    <property type="entry name" value="PEBP"/>
</dbReference>
<dbReference type="CDD" id="cd00865">
    <property type="entry name" value="PEBP_bact_arch"/>
    <property type="match status" value="1"/>
</dbReference>
<keyword evidence="2" id="KW-1185">Reference proteome</keyword>